<evidence type="ECO:0000256" key="3">
    <source>
        <dbReference type="ARBA" id="ARBA00022989"/>
    </source>
</evidence>
<keyword evidence="3 6" id="KW-1133">Transmembrane helix</keyword>
<keyword evidence="4 6" id="KW-0472">Membrane</keyword>
<comment type="caution">
    <text evidence="9">The sequence shown here is derived from an EMBL/GenBank/DDBJ whole genome shotgun (WGS) entry which is preliminary data.</text>
</comment>
<dbReference type="InterPro" id="IPR057366">
    <property type="entry name" value="TRPM-like"/>
</dbReference>
<gene>
    <name evidence="9" type="ORF">DPMN_032331</name>
</gene>
<dbReference type="GO" id="GO:0005886">
    <property type="term" value="C:plasma membrane"/>
    <property type="evidence" value="ECO:0007669"/>
    <property type="project" value="TreeGrafter"/>
</dbReference>
<proteinExistence type="predicted"/>
<feature type="region of interest" description="Disordered" evidence="5">
    <location>
        <begin position="151"/>
        <end position="173"/>
    </location>
</feature>
<dbReference type="Pfam" id="PF25508">
    <property type="entry name" value="TRPM2"/>
    <property type="match status" value="1"/>
</dbReference>
<comment type="subcellular location">
    <subcellularLocation>
        <location evidence="1">Membrane</location>
        <topology evidence="1">Multi-pass membrane protein</topology>
    </subcellularLocation>
</comment>
<feature type="compositionally biased region" description="Polar residues" evidence="5">
    <location>
        <begin position="34"/>
        <end position="53"/>
    </location>
</feature>
<feature type="region of interest" description="Disordered" evidence="5">
    <location>
        <begin position="1"/>
        <end position="22"/>
    </location>
</feature>
<evidence type="ECO:0000313" key="10">
    <source>
        <dbReference type="Proteomes" id="UP000828390"/>
    </source>
</evidence>
<feature type="transmembrane region" description="Helical" evidence="6">
    <location>
        <begin position="386"/>
        <end position="412"/>
    </location>
</feature>
<dbReference type="InterPro" id="IPR005821">
    <property type="entry name" value="Ion_trans_dom"/>
</dbReference>
<evidence type="ECO:0000313" key="9">
    <source>
        <dbReference type="EMBL" id="KAH3869170.1"/>
    </source>
</evidence>
<feature type="compositionally biased region" description="Basic and acidic residues" evidence="5">
    <location>
        <begin position="726"/>
        <end position="737"/>
    </location>
</feature>
<evidence type="ECO:0000256" key="6">
    <source>
        <dbReference type="SAM" id="Phobius"/>
    </source>
</evidence>
<evidence type="ECO:0000256" key="4">
    <source>
        <dbReference type="ARBA" id="ARBA00023136"/>
    </source>
</evidence>
<name>A0A9D4M3J9_DREPO</name>
<reference evidence="9" key="2">
    <citation type="submission" date="2020-11" db="EMBL/GenBank/DDBJ databases">
        <authorList>
            <person name="McCartney M.A."/>
            <person name="Auch B."/>
            <person name="Kono T."/>
            <person name="Mallez S."/>
            <person name="Becker A."/>
            <person name="Gohl D.M."/>
            <person name="Silverstein K.A.T."/>
            <person name="Koren S."/>
            <person name="Bechman K.B."/>
            <person name="Herman A."/>
            <person name="Abrahante J.E."/>
            <person name="Garbe J."/>
        </authorList>
    </citation>
    <scope>NUCLEOTIDE SEQUENCE</scope>
    <source>
        <strain evidence="9">Duluth1</strain>
        <tissue evidence="9">Whole animal</tissue>
    </source>
</reference>
<keyword evidence="2 6" id="KW-0812">Transmembrane</keyword>
<evidence type="ECO:0000259" key="8">
    <source>
        <dbReference type="Pfam" id="PF25508"/>
    </source>
</evidence>
<dbReference type="InterPro" id="IPR050927">
    <property type="entry name" value="TRPM"/>
</dbReference>
<keyword evidence="10" id="KW-1185">Reference proteome</keyword>
<evidence type="ECO:0000259" key="7">
    <source>
        <dbReference type="Pfam" id="PF00520"/>
    </source>
</evidence>
<evidence type="ECO:0000256" key="2">
    <source>
        <dbReference type="ARBA" id="ARBA00022692"/>
    </source>
</evidence>
<evidence type="ECO:0000256" key="5">
    <source>
        <dbReference type="SAM" id="MobiDB-lite"/>
    </source>
</evidence>
<dbReference type="EMBL" id="JAIWYP010000002">
    <property type="protein sequence ID" value="KAH3869170.1"/>
    <property type="molecule type" value="Genomic_DNA"/>
</dbReference>
<dbReference type="AlphaFoldDB" id="A0A9D4M3J9"/>
<feature type="region of interest" description="Disordered" evidence="5">
    <location>
        <begin position="722"/>
        <end position="748"/>
    </location>
</feature>
<dbReference type="Proteomes" id="UP000828390">
    <property type="component" value="Unassembled WGS sequence"/>
</dbReference>
<dbReference type="PANTHER" id="PTHR13800:SF12">
    <property type="entry name" value="TRANSIENT RECEPTOR POTENTIAL CATION CHANNEL SUBFAMILY M MEMBER-LIKE 2"/>
    <property type="match status" value="1"/>
</dbReference>
<feature type="domain" description="TRPM-like" evidence="8">
    <location>
        <begin position="85"/>
        <end position="296"/>
    </location>
</feature>
<dbReference type="Pfam" id="PF00520">
    <property type="entry name" value="Ion_trans"/>
    <property type="match status" value="1"/>
</dbReference>
<feature type="transmembrane region" description="Helical" evidence="6">
    <location>
        <begin position="618"/>
        <end position="639"/>
    </location>
</feature>
<reference evidence="9" key="1">
    <citation type="journal article" date="2019" name="bioRxiv">
        <title>The Genome of the Zebra Mussel, Dreissena polymorpha: A Resource for Invasive Species Research.</title>
        <authorList>
            <person name="McCartney M.A."/>
            <person name="Auch B."/>
            <person name="Kono T."/>
            <person name="Mallez S."/>
            <person name="Zhang Y."/>
            <person name="Obille A."/>
            <person name="Becker A."/>
            <person name="Abrahante J.E."/>
            <person name="Garbe J."/>
            <person name="Badalamenti J.P."/>
            <person name="Herman A."/>
            <person name="Mangelson H."/>
            <person name="Liachko I."/>
            <person name="Sullivan S."/>
            <person name="Sone E.D."/>
            <person name="Koren S."/>
            <person name="Silverstein K.A.T."/>
            <person name="Beckman K.B."/>
            <person name="Gohl D.M."/>
        </authorList>
    </citation>
    <scope>NUCLEOTIDE SEQUENCE</scope>
    <source>
        <strain evidence="9">Duluth1</strain>
        <tissue evidence="9">Whole animal</tissue>
    </source>
</reference>
<feature type="transmembrane region" description="Helical" evidence="6">
    <location>
        <begin position="462"/>
        <end position="480"/>
    </location>
</feature>
<dbReference type="PANTHER" id="PTHR13800">
    <property type="entry name" value="TRANSIENT RECEPTOR POTENTIAL CATION CHANNEL, SUBFAMILY M, MEMBER 6"/>
    <property type="match status" value="1"/>
</dbReference>
<organism evidence="9 10">
    <name type="scientific">Dreissena polymorpha</name>
    <name type="common">Zebra mussel</name>
    <name type="synonym">Mytilus polymorpha</name>
    <dbReference type="NCBI Taxonomy" id="45954"/>
    <lineage>
        <taxon>Eukaryota</taxon>
        <taxon>Metazoa</taxon>
        <taxon>Spiralia</taxon>
        <taxon>Lophotrochozoa</taxon>
        <taxon>Mollusca</taxon>
        <taxon>Bivalvia</taxon>
        <taxon>Autobranchia</taxon>
        <taxon>Heteroconchia</taxon>
        <taxon>Euheterodonta</taxon>
        <taxon>Imparidentia</taxon>
        <taxon>Neoheterodontei</taxon>
        <taxon>Myida</taxon>
        <taxon>Dreissenoidea</taxon>
        <taxon>Dreissenidae</taxon>
        <taxon>Dreissena</taxon>
    </lineage>
</organism>
<feature type="transmembrane region" description="Helical" evidence="6">
    <location>
        <begin position="530"/>
        <end position="550"/>
    </location>
</feature>
<feature type="transmembrane region" description="Helical" evidence="6">
    <location>
        <begin position="318"/>
        <end position="335"/>
    </location>
</feature>
<accession>A0A9D4M3J9</accession>
<feature type="region of interest" description="Disordered" evidence="5">
    <location>
        <begin position="34"/>
        <end position="61"/>
    </location>
</feature>
<protein>
    <submittedName>
        <fullName evidence="9">Uncharacterized protein</fullName>
    </submittedName>
</protein>
<feature type="domain" description="Ion transport" evidence="7">
    <location>
        <begin position="407"/>
        <end position="650"/>
    </location>
</feature>
<dbReference type="GO" id="GO:0099604">
    <property type="term" value="F:ligand-gated calcium channel activity"/>
    <property type="evidence" value="ECO:0007669"/>
    <property type="project" value="TreeGrafter"/>
</dbReference>
<evidence type="ECO:0000256" key="1">
    <source>
        <dbReference type="ARBA" id="ARBA00004141"/>
    </source>
</evidence>
<sequence length="968" mass="110398">MTSRQKRKLFSPGRVQQTPAKTVYDNKKINTFLQSPNQEGQLKNATTRSLTTTSDHKRPKTSQDLEGKLLCVFKTNTPDLAIVNHDTLWTLYHTVLNKGGTTIEEFVRSRISYNKGNSNIEQKECDGTDKSCELSAVGAFIAEALNDDQLNPYKSHTTHTRDKTCNTSRNQEENEDDIKKNVLNLFLFAILFNREELAEITWTHCKDHIGAALIASSLLKKLSKIAKMAAEFDIAEDILKVSMKYEQKAYDVLTLCYKSNQGNAHNLLIRRLDEPFGSTTLLDIAYANNMFTFMSHTCCQTKLNLIWRGRIAIFTHRWQIFLAIFFPLFVFCIKFRQSKIAKNKSDVKKVNDNTIATSQKSIQTTYSVRACDNEDEHAIGIGKALIYLYTAPISVFVVNSVSYLAFLGLFAYFVCVDLNENMTFTEWAVWGWSFTMFCEEFRQMINSGGHTFTANIRKWFAFRWNIFDMFNYMLFIVTIIMRFRLTGKQFDIVRYFYSFTVATFSLRSLQNLFVEKNIGPKVIMIKKMMIDLFIFLGILSVFLFSIGVIYQASLFPNSPAAPKLLESLIYIPYWQLFGEVTLGYLEGDDIDNCTRDESIWRPAGGVGRCPEHKPLVPFLGAVYMFLTNILLVNLLIAMFSNTFQKIQDRSEKIWKFYLYNIIREYYERPVLVPPFIIIIHIFRTFKHFFGRKNGSKSTKNAFQLNDTDAHLVEFENTQTQKFLRKSKPDKSTDKNSDNEPVEAYSDETESKYGRVAGVKILINGETEATEDLAENPNERVAQTTIYEGENGQSILTARPKTVSAFSTEFASIVAAAVAQNAGIMQDLQTLCLTHDDEYRSEYGNENTDIRLDGTKHDDAIDEMASTLSEANFKTKLASILASAIAHDVNDLKNLCKHHGNEFMGSPENHSLRTVSFVDETSQANNTLQHTASSTSFFEMQLSTIIASAIANNSESIQELRHLFEQSYA</sequence>